<dbReference type="Proteomes" id="UP000294003">
    <property type="component" value="Unassembled WGS sequence"/>
</dbReference>
<dbReference type="InterPro" id="IPR051681">
    <property type="entry name" value="Ser/Thr_Kinases-Pseudokinases"/>
</dbReference>
<dbReference type="InterPro" id="IPR011009">
    <property type="entry name" value="Kinase-like_dom_sf"/>
</dbReference>
<evidence type="ECO:0000313" key="2">
    <source>
        <dbReference type="EMBL" id="RYO81383.1"/>
    </source>
</evidence>
<feature type="domain" description="Protein kinase" evidence="1">
    <location>
        <begin position="189"/>
        <end position="527"/>
    </location>
</feature>
<dbReference type="SUPFAM" id="SSF56112">
    <property type="entry name" value="Protein kinase-like (PK-like)"/>
    <property type="match status" value="1"/>
</dbReference>
<sequence length="574" mass="66398">MDLSSRAIGEVIHPTAAFTRRSPLSRLPGDTANAQLNVDDWEGSLLNPKNRIDSLDIPSDPLWRIDGCGGLGTQYFVLPLFIPKIPPIRMDVFVEDTQPPFLNRQLELATSFHTKDADRLSKLAITRHIIRTLNLWTKVNFPDLESFGEFYKSVPFGSRLVFENLSLDIRKLQVKMGLNHDLERKLMSLSALKRLWGADFTFPEVVDLLDVEVEKILYESVCLVRIRGQLFVFKALTSGVKYLYHELKMLCTLEPHPHVIARPIHIISKLCQFGAKRAVVGFTTFYHSRGSLRDILPQLRIHGRLRLSDQMKWSVQLATALEHLRSSSKTYYPDLRLDNVVLSDKSDIVMVDFEQRGVWCEFAAPEVNAIEYIRLIATDENVPYDVREKYSARLRKLVPNCDALDQDSYINPEQGYCIPWIALSAGEQEAAEVYMLGRLLWCIFEGVSGPQKAAVWQSYRWESHLEFPEYERTPPTMRALIDRCTRGRRDTLDSKVKRERSKLILCDSEFREQNEETIKEAARQFWLAEMKVSEKFLDLRDAQRRKGEWNENYFDRPNLQEVLAALRAYQTEHA</sequence>
<organism evidence="2 3">
    <name type="scientific">Monosporascus cannonballus</name>
    <dbReference type="NCBI Taxonomy" id="155416"/>
    <lineage>
        <taxon>Eukaryota</taxon>
        <taxon>Fungi</taxon>
        <taxon>Dikarya</taxon>
        <taxon>Ascomycota</taxon>
        <taxon>Pezizomycotina</taxon>
        <taxon>Sordariomycetes</taxon>
        <taxon>Xylariomycetidae</taxon>
        <taxon>Xylariales</taxon>
        <taxon>Xylariales incertae sedis</taxon>
        <taxon>Monosporascus</taxon>
    </lineage>
</organism>
<name>A0ABY0H4D7_9PEZI</name>
<dbReference type="PROSITE" id="PS50011">
    <property type="entry name" value="PROTEIN_KINASE_DOM"/>
    <property type="match status" value="1"/>
</dbReference>
<evidence type="ECO:0000313" key="3">
    <source>
        <dbReference type="Proteomes" id="UP000294003"/>
    </source>
</evidence>
<evidence type="ECO:0000259" key="1">
    <source>
        <dbReference type="PROSITE" id="PS50011"/>
    </source>
</evidence>
<keyword evidence="3" id="KW-1185">Reference proteome</keyword>
<dbReference type="InterPro" id="IPR000719">
    <property type="entry name" value="Prot_kinase_dom"/>
</dbReference>
<reference evidence="2 3" key="1">
    <citation type="submission" date="2018-06" db="EMBL/GenBank/DDBJ databases">
        <title>Complete Genomes of Monosporascus.</title>
        <authorList>
            <person name="Robinson A.J."/>
            <person name="Natvig D.O."/>
        </authorList>
    </citation>
    <scope>NUCLEOTIDE SEQUENCE [LARGE SCALE GENOMIC DNA]</scope>
    <source>
        <strain evidence="2 3">CBS 609.92</strain>
    </source>
</reference>
<proteinExistence type="predicted"/>
<dbReference type="Gene3D" id="1.10.510.10">
    <property type="entry name" value="Transferase(Phosphotransferase) domain 1"/>
    <property type="match status" value="1"/>
</dbReference>
<dbReference type="PANTHER" id="PTHR44329">
    <property type="entry name" value="SERINE/THREONINE-PROTEIN KINASE TNNI3K-RELATED"/>
    <property type="match status" value="1"/>
</dbReference>
<comment type="caution">
    <text evidence="2">The sequence shown here is derived from an EMBL/GenBank/DDBJ whole genome shotgun (WGS) entry which is preliminary data.</text>
</comment>
<gene>
    <name evidence="2" type="ORF">DL762_007162</name>
</gene>
<dbReference type="EMBL" id="QJNS01000253">
    <property type="protein sequence ID" value="RYO81383.1"/>
    <property type="molecule type" value="Genomic_DNA"/>
</dbReference>
<accession>A0ABY0H4D7</accession>
<protein>
    <recommendedName>
        <fullName evidence="1">Protein kinase domain-containing protein</fullName>
    </recommendedName>
</protein>